<feature type="chain" id="PRO_5028447491" description="DOMON domain-containing protein" evidence="3">
    <location>
        <begin position="22"/>
        <end position="410"/>
    </location>
</feature>
<dbReference type="CDD" id="cd08760">
    <property type="entry name" value="Cyt_b561_FRRS1_like"/>
    <property type="match status" value="1"/>
</dbReference>
<evidence type="ECO:0000313" key="5">
    <source>
        <dbReference type="Proteomes" id="UP000515153"/>
    </source>
</evidence>
<feature type="region of interest" description="Disordered" evidence="1">
    <location>
        <begin position="383"/>
        <end position="410"/>
    </location>
</feature>
<keyword evidence="2" id="KW-0812">Transmembrane</keyword>
<evidence type="ECO:0000256" key="3">
    <source>
        <dbReference type="SAM" id="SignalP"/>
    </source>
</evidence>
<evidence type="ECO:0000313" key="6">
    <source>
        <dbReference type="RefSeq" id="XP_030984123.1"/>
    </source>
</evidence>
<dbReference type="AlphaFoldDB" id="A0A6P8BAB2"/>
<sequence>MVQLKASGATLVGLASTLASAAIQTFCPGNVNGVCYTIGVPTSSQAAGRGNIYFQLKAPSSYDWVALGTGSTMANCNIFLVYKDGRGNLTVSPRRGTRYTQPTLDSSSTAAKLTLLSGSGISGDVMTANLRCSNCESWSSGSMSLNGKGSWVGGWKSGSGFSSASTSASIDQHDATTGFDLDLSQASIQTDSNPFLGGASGGGNGGFSNVNDSNINPNILLAHGVIMAVLFVLMFPIASMLMPILGKWKAHGGFQMFNWVFMWIGFGLGIKAAMERRMLMTNTHTVLGTVVCCLLLIQPALGYAHHRHYVKHQRRGVISYVHIIYGQMLMLLGLINGGLGLELVGVSNPIIVAYAIVSAFVFVVYAIVKVFLMYKARKVVDNSGPKEATSPPSYEGQQARPQQGQGRTYA</sequence>
<keyword evidence="3" id="KW-0732">Signal</keyword>
<dbReference type="GeneID" id="41959253"/>
<feature type="transmembrane region" description="Helical" evidence="2">
    <location>
        <begin position="220"/>
        <end position="244"/>
    </location>
</feature>
<feature type="transmembrane region" description="Helical" evidence="2">
    <location>
        <begin position="256"/>
        <end position="274"/>
    </location>
</feature>
<dbReference type="OrthoDB" id="19261at2759"/>
<feature type="transmembrane region" description="Helical" evidence="2">
    <location>
        <begin position="351"/>
        <end position="372"/>
    </location>
</feature>
<reference evidence="6" key="1">
    <citation type="journal article" date="2019" name="Mol. Biol. Evol.">
        <title>Blast fungal genomes show frequent chromosomal changes, gene gains and losses, and effector gene turnover.</title>
        <authorList>
            <person name="Gomez Luciano L.B."/>
            <person name="Jason Tsai I."/>
            <person name="Chuma I."/>
            <person name="Tosa Y."/>
            <person name="Chen Y.H."/>
            <person name="Li J.Y."/>
            <person name="Li M.Y."/>
            <person name="Jade Lu M.Y."/>
            <person name="Nakayashiki H."/>
            <person name="Li W.H."/>
        </authorList>
    </citation>
    <scope>NUCLEOTIDE SEQUENCE</scope>
    <source>
        <strain evidence="6">NI907</strain>
    </source>
</reference>
<dbReference type="PANTHER" id="PTHR47797">
    <property type="entry name" value="DEHYDROGENASE, PUTATIVE (AFU_ORTHOLOGUE AFUA_8G05805)-RELATED"/>
    <property type="match status" value="1"/>
</dbReference>
<dbReference type="KEGG" id="pgri:PgNI_04295"/>
<dbReference type="InterPro" id="IPR005018">
    <property type="entry name" value="DOMON_domain"/>
</dbReference>
<reference evidence="6" key="3">
    <citation type="submission" date="2025-08" db="UniProtKB">
        <authorList>
            <consortium name="RefSeq"/>
        </authorList>
    </citation>
    <scope>IDENTIFICATION</scope>
    <source>
        <strain evidence="6">NI907</strain>
    </source>
</reference>
<dbReference type="Pfam" id="PF16010">
    <property type="entry name" value="CDH-cyt"/>
    <property type="match status" value="1"/>
</dbReference>
<proteinExistence type="predicted"/>
<evidence type="ECO:0000259" key="4">
    <source>
        <dbReference type="SMART" id="SM00664"/>
    </source>
</evidence>
<protein>
    <recommendedName>
        <fullName evidence="4">DOMON domain-containing protein</fullName>
    </recommendedName>
</protein>
<dbReference type="Gene3D" id="2.60.40.1210">
    <property type="entry name" value="Cellobiose dehydrogenase, cytochrome domain"/>
    <property type="match status" value="1"/>
</dbReference>
<dbReference type="Proteomes" id="UP000515153">
    <property type="component" value="Unplaced"/>
</dbReference>
<accession>A0A6P8BAB2</accession>
<feature type="compositionally biased region" description="Low complexity" evidence="1">
    <location>
        <begin position="396"/>
        <end position="410"/>
    </location>
</feature>
<reference evidence="6" key="2">
    <citation type="submission" date="2019-10" db="EMBL/GenBank/DDBJ databases">
        <authorList>
            <consortium name="NCBI Genome Project"/>
        </authorList>
    </citation>
    <scope>NUCLEOTIDE SEQUENCE</scope>
    <source>
        <strain evidence="6">NI907</strain>
    </source>
</reference>
<dbReference type="Gene3D" id="1.20.120.1770">
    <property type="match status" value="1"/>
</dbReference>
<evidence type="ECO:0000256" key="2">
    <source>
        <dbReference type="SAM" id="Phobius"/>
    </source>
</evidence>
<dbReference type="PANTHER" id="PTHR47797:SF4">
    <property type="entry name" value="DOMON DOMAIN-CONTAINING PROTEIN"/>
    <property type="match status" value="1"/>
</dbReference>
<feature type="signal peptide" evidence="3">
    <location>
        <begin position="1"/>
        <end position="21"/>
    </location>
</feature>
<dbReference type="RefSeq" id="XP_030984123.1">
    <property type="nucleotide sequence ID" value="XM_031124344.1"/>
</dbReference>
<feature type="transmembrane region" description="Helical" evidence="2">
    <location>
        <begin position="317"/>
        <end position="339"/>
    </location>
</feature>
<dbReference type="InterPro" id="IPR015920">
    <property type="entry name" value="Cellobiose_DH-like_cyt"/>
</dbReference>
<keyword evidence="2" id="KW-0472">Membrane</keyword>
<keyword evidence="5" id="KW-1185">Reference proteome</keyword>
<gene>
    <name evidence="6" type="ORF">PgNI_04295</name>
</gene>
<organism evidence="5 6">
    <name type="scientific">Pyricularia grisea</name>
    <name type="common">Crabgrass-specific blast fungus</name>
    <name type="synonym">Magnaporthe grisea</name>
    <dbReference type="NCBI Taxonomy" id="148305"/>
    <lineage>
        <taxon>Eukaryota</taxon>
        <taxon>Fungi</taxon>
        <taxon>Dikarya</taxon>
        <taxon>Ascomycota</taxon>
        <taxon>Pezizomycotina</taxon>
        <taxon>Sordariomycetes</taxon>
        <taxon>Sordariomycetidae</taxon>
        <taxon>Magnaporthales</taxon>
        <taxon>Pyriculariaceae</taxon>
        <taxon>Pyricularia</taxon>
    </lineage>
</organism>
<feature type="domain" description="DOMON" evidence="4">
    <location>
        <begin position="64"/>
        <end position="156"/>
    </location>
</feature>
<keyword evidence="2" id="KW-1133">Transmembrane helix</keyword>
<name>A0A6P8BAB2_PYRGI</name>
<dbReference type="SMART" id="SM00664">
    <property type="entry name" value="DoH"/>
    <property type="match status" value="1"/>
</dbReference>
<evidence type="ECO:0000256" key="1">
    <source>
        <dbReference type="SAM" id="MobiDB-lite"/>
    </source>
</evidence>
<dbReference type="CDD" id="cd09630">
    <property type="entry name" value="CDH_like_cytochrome"/>
    <property type="match status" value="1"/>
</dbReference>
<dbReference type="SUPFAM" id="SSF49344">
    <property type="entry name" value="CBD9-like"/>
    <property type="match status" value="1"/>
</dbReference>